<keyword evidence="2" id="KW-1185">Reference proteome</keyword>
<accession>A0ABU6VYU1</accession>
<dbReference type="Proteomes" id="UP001341840">
    <property type="component" value="Unassembled WGS sequence"/>
</dbReference>
<sequence>MELESMDALLAQNKAMAQQLSTVTKKLEKLEVAAMGAPAKANFICGICGGPHENHMCSLVRDDQP</sequence>
<organism evidence="1 2">
    <name type="scientific">Stylosanthes scabra</name>
    <dbReference type="NCBI Taxonomy" id="79078"/>
    <lineage>
        <taxon>Eukaryota</taxon>
        <taxon>Viridiplantae</taxon>
        <taxon>Streptophyta</taxon>
        <taxon>Embryophyta</taxon>
        <taxon>Tracheophyta</taxon>
        <taxon>Spermatophyta</taxon>
        <taxon>Magnoliopsida</taxon>
        <taxon>eudicotyledons</taxon>
        <taxon>Gunneridae</taxon>
        <taxon>Pentapetalae</taxon>
        <taxon>rosids</taxon>
        <taxon>fabids</taxon>
        <taxon>Fabales</taxon>
        <taxon>Fabaceae</taxon>
        <taxon>Papilionoideae</taxon>
        <taxon>50 kb inversion clade</taxon>
        <taxon>dalbergioids sensu lato</taxon>
        <taxon>Dalbergieae</taxon>
        <taxon>Pterocarpus clade</taxon>
        <taxon>Stylosanthes</taxon>
    </lineage>
</organism>
<evidence type="ECO:0000313" key="1">
    <source>
        <dbReference type="EMBL" id="MED6178296.1"/>
    </source>
</evidence>
<comment type="caution">
    <text evidence="1">The sequence shown here is derived from an EMBL/GenBank/DDBJ whole genome shotgun (WGS) entry which is preliminary data.</text>
</comment>
<proteinExistence type="predicted"/>
<evidence type="ECO:0000313" key="2">
    <source>
        <dbReference type="Proteomes" id="UP001341840"/>
    </source>
</evidence>
<protein>
    <submittedName>
        <fullName evidence="1">Uncharacterized protein</fullName>
    </submittedName>
</protein>
<dbReference type="EMBL" id="JASCZI010155157">
    <property type="protein sequence ID" value="MED6178296.1"/>
    <property type="molecule type" value="Genomic_DNA"/>
</dbReference>
<name>A0ABU6VYU1_9FABA</name>
<gene>
    <name evidence="1" type="ORF">PIB30_106204</name>
</gene>
<reference evidence="1 2" key="1">
    <citation type="journal article" date="2023" name="Plants (Basel)">
        <title>Bridging the Gap: Combining Genomics and Transcriptomics Approaches to Understand Stylosanthes scabra, an Orphan Legume from the Brazilian Caatinga.</title>
        <authorList>
            <person name="Ferreira-Neto J.R.C."/>
            <person name="da Silva M.D."/>
            <person name="Binneck E."/>
            <person name="de Melo N.F."/>
            <person name="da Silva R.H."/>
            <person name="de Melo A.L.T.M."/>
            <person name="Pandolfi V."/>
            <person name="Bustamante F.O."/>
            <person name="Brasileiro-Vidal A.C."/>
            <person name="Benko-Iseppon A.M."/>
        </authorList>
    </citation>
    <scope>NUCLEOTIDE SEQUENCE [LARGE SCALE GENOMIC DNA]</scope>
    <source>
        <tissue evidence="1">Leaves</tissue>
    </source>
</reference>
<feature type="non-terminal residue" evidence="1">
    <location>
        <position position="65"/>
    </location>
</feature>